<reference evidence="3 4" key="1">
    <citation type="submission" date="2020-08" db="EMBL/GenBank/DDBJ databases">
        <title>Genomic Encyclopedia of Type Strains, Phase IV (KMG-IV): sequencing the most valuable type-strain genomes for metagenomic binning, comparative biology and taxonomic classification.</title>
        <authorList>
            <person name="Goeker M."/>
        </authorList>
    </citation>
    <scope>NUCLEOTIDE SEQUENCE [LARGE SCALE GENOMIC DNA]</scope>
    <source>
        <strain evidence="3 4">DSM 11590</strain>
    </source>
</reference>
<feature type="transmembrane region" description="Helical" evidence="1">
    <location>
        <begin position="98"/>
        <end position="115"/>
    </location>
</feature>
<feature type="domain" description="EamA" evidence="2">
    <location>
        <begin position="9"/>
        <end position="114"/>
    </location>
</feature>
<dbReference type="RefSeq" id="WP_184264595.1">
    <property type="nucleotide sequence ID" value="NZ_JACIIX010000012.1"/>
</dbReference>
<organism evidence="3 4">
    <name type="scientific">Novispirillum itersonii</name>
    <name type="common">Aquaspirillum itersonii</name>
    <dbReference type="NCBI Taxonomy" id="189"/>
    <lineage>
        <taxon>Bacteria</taxon>
        <taxon>Pseudomonadati</taxon>
        <taxon>Pseudomonadota</taxon>
        <taxon>Alphaproteobacteria</taxon>
        <taxon>Rhodospirillales</taxon>
        <taxon>Novispirillaceae</taxon>
        <taxon>Novispirillum</taxon>
    </lineage>
</organism>
<comment type="caution">
    <text evidence="3">The sequence shown here is derived from an EMBL/GenBank/DDBJ whole genome shotgun (WGS) entry which is preliminary data.</text>
</comment>
<dbReference type="SUPFAM" id="SSF103481">
    <property type="entry name" value="Multidrug resistance efflux transporter EmrE"/>
    <property type="match status" value="1"/>
</dbReference>
<proteinExistence type="predicted"/>
<name>A0A7W9ZHL9_NOVIT</name>
<dbReference type="Proteomes" id="UP000544872">
    <property type="component" value="Unassembled WGS sequence"/>
</dbReference>
<feature type="transmembrane region" description="Helical" evidence="1">
    <location>
        <begin position="73"/>
        <end position="92"/>
    </location>
</feature>
<evidence type="ECO:0000313" key="4">
    <source>
        <dbReference type="Proteomes" id="UP000544872"/>
    </source>
</evidence>
<gene>
    <name evidence="3" type="ORF">FHS48_003083</name>
</gene>
<keyword evidence="1" id="KW-0472">Membrane</keyword>
<feature type="transmembrane region" description="Helical" evidence="1">
    <location>
        <begin position="43"/>
        <end position="61"/>
    </location>
</feature>
<accession>A0A7W9ZHL9</accession>
<sequence length="116" mass="12136">MLPLPTLGLILLIVTLMSGGQVLFRQVGLMMEAAGSGRDPKALLLLGCGIALFLSTTVMWVHVLRTVPLPKAYPFMALAFLLVPVFSVVAFGDTLSPRYLLGAALIAGGIVVITAG</sequence>
<evidence type="ECO:0000313" key="3">
    <source>
        <dbReference type="EMBL" id="MBB6211642.1"/>
    </source>
</evidence>
<keyword evidence="4" id="KW-1185">Reference proteome</keyword>
<protein>
    <submittedName>
        <fullName evidence="3">Drug/metabolite transporter (DMT)-like permease</fullName>
    </submittedName>
</protein>
<dbReference type="EMBL" id="JACIIX010000012">
    <property type="protein sequence ID" value="MBB6211642.1"/>
    <property type="molecule type" value="Genomic_DNA"/>
</dbReference>
<dbReference type="Gene3D" id="1.10.3730.20">
    <property type="match status" value="1"/>
</dbReference>
<evidence type="ECO:0000259" key="2">
    <source>
        <dbReference type="Pfam" id="PF00892"/>
    </source>
</evidence>
<keyword evidence="1" id="KW-0812">Transmembrane</keyword>
<keyword evidence="1" id="KW-1133">Transmembrane helix</keyword>
<evidence type="ECO:0000256" key="1">
    <source>
        <dbReference type="SAM" id="Phobius"/>
    </source>
</evidence>
<dbReference type="InterPro" id="IPR037185">
    <property type="entry name" value="EmrE-like"/>
</dbReference>
<dbReference type="InterPro" id="IPR000620">
    <property type="entry name" value="EamA_dom"/>
</dbReference>
<dbReference type="AlphaFoldDB" id="A0A7W9ZHL9"/>
<dbReference type="GO" id="GO:0016020">
    <property type="term" value="C:membrane"/>
    <property type="evidence" value="ECO:0007669"/>
    <property type="project" value="InterPro"/>
</dbReference>
<dbReference type="Pfam" id="PF00892">
    <property type="entry name" value="EamA"/>
    <property type="match status" value="1"/>
</dbReference>